<evidence type="ECO:0000256" key="1">
    <source>
        <dbReference type="SAM" id="MobiDB-lite"/>
    </source>
</evidence>
<feature type="region of interest" description="Disordered" evidence="1">
    <location>
        <begin position="196"/>
        <end position="239"/>
    </location>
</feature>
<dbReference type="EMBL" id="MNAD01000475">
    <property type="protein sequence ID" value="OJT12596.1"/>
    <property type="molecule type" value="Genomic_DNA"/>
</dbReference>
<evidence type="ECO:0000313" key="3">
    <source>
        <dbReference type="Proteomes" id="UP000184267"/>
    </source>
</evidence>
<feature type="compositionally biased region" description="Low complexity" evidence="1">
    <location>
        <begin position="531"/>
        <end position="581"/>
    </location>
</feature>
<feature type="compositionally biased region" description="Low complexity" evidence="1">
    <location>
        <begin position="158"/>
        <end position="170"/>
    </location>
</feature>
<proteinExistence type="predicted"/>
<feature type="region of interest" description="Disordered" evidence="1">
    <location>
        <begin position="158"/>
        <end position="183"/>
    </location>
</feature>
<feature type="compositionally biased region" description="Pro residues" evidence="1">
    <location>
        <begin position="198"/>
        <end position="211"/>
    </location>
</feature>
<dbReference type="Proteomes" id="UP000184267">
    <property type="component" value="Unassembled WGS sequence"/>
</dbReference>
<dbReference type="AlphaFoldDB" id="A0A1M2VYH9"/>
<reference evidence="2 3" key="1">
    <citation type="submission" date="2016-10" db="EMBL/GenBank/DDBJ databases">
        <title>Genome sequence of the basidiomycete white-rot fungus Trametes pubescens.</title>
        <authorList>
            <person name="Makela M.R."/>
            <person name="Granchi Z."/>
            <person name="Peng M."/>
            <person name="De Vries R.P."/>
            <person name="Grigoriev I."/>
            <person name="Riley R."/>
            <person name="Hilden K."/>
        </authorList>
    </citation>
    <scope>NUCLEOTIDE SEQUENCE [LARGE SCALE GENOMIC DNA]</scope>
    <source>
        <strain evidence="2 3">FBCC735</strain>
    </source>
</reference>
<feature type="region of interest" description="Disordered" evidence="1">
    <location>
        <begin position="279"/>
        <end position="299"/>
    </location>
</feature>
<feature type="compositionally biased region" description="Low complexity" evidence="1">
    <location>
        <begin position="279"/>
        <end position="297"/>
    </location>
</feature>
<keyword evidence="3" id="KW-1185">Reference proteome</keyword>
<name>A0A1M2VYH9_TRAPU</name>
<gene>
    <name evidence="2" type="ORF">TRAPUB_10837</name>
</gene>
<dbReference type="OMA" id="IRVWIPS"/>
<dbReference type="OrthoDB" id="3247214at2759"/>
<evidence type="ECO:0000313" key="2">
    <source>
        <dbReference type="EMBL" id="OJT12596.1"/>
    </source>
</evidence>
<dbReference type="STRING" id="154538.A0A1M2VYH9"/>
<feature type="region of interest" description="Disordered" evidence="1">
    <location>
        <begin position="502"/>
        <end position="581"/>
    </location>
</feature>
<feature type="region of interest" description="Disordered" evidence="1">
    <location>
        <begin position="21"/>
        <end position="46"/>
    </location>
</feature>
<protein>
    <submittedName>
        <fullName evidence="2">Uncharacterized protein</fullName>
    </submittedName>
</protein>
<accession>A0A1M2VYH9</accession>
<sequence>MTAVAVAAPVQPPLQLATVAAASADAEPKDASATPAQTAGKGKGLRAFRERLPLRRAFSTKHASLSTPALLSPVSQLGERPATSRSPRAKLTAFERFVNAKLATRKAGKKPKGTPEDVSVQEIPVAVELESVPSSSSSSASAEAEEALPAILESATAAEPEVAAPAEQASTNDATDPNPEPLPLARKIQSLLSALPPFLSPLSPPTPPATPAPGSDGGASNGEKKPADDTVDPSAPSTIDNSRLISLLSSPTMMNGSLSRGRQSVWALLDNLRIKSLVSSGNASSAEGSEGSADGSDVTMEDDDSVMFYAPLIPNAASTVELARSEIVSVDENGTIVDVILDDAPLPGIAPPKTGFGKIWPFSSGTTSTPATSPKPKVLTEKRVWVPSTTQLSLQVMWWGYRLWLPPSIMNLLNDKEIEAAKLSAMLTSALTWLLNNVPNSALPSTLRPALALVKSLVPYLGYIGGFVAWSWGAIKGFDIGNGVTLTATWLLPIALIPGTWEDSDVPQPPPPPSSGNPASDPGSSPPPSAPSSGDPSAPGASSPAPSGGPSVPVSSPSSPSGGSSTIPTTTPTTPAPEGSS</sequence>
<comment type="caution">
    <text evidence="2">The sequence shown here is derived from an EMBL/GenBank/DDBJ whole genome shotgun (WGS) entry which is preliminary data.</text>
</comment>
<organism evidence="2 3">
    <name type="scientific">Trametes pubescens</name>
    <name type="common">White-rot fungus</name>
    <dbReference type="NCBI Taxonomy" id="154538"/>
    <lineage>
        <taxon>Eukaryota</taxon>
        <taxon>Fungi</taxon>
        <taxon>Dikarya</taxon>
        <taxon>Basidiomycota</taxon>
        <taxon>Agaricomycotina</taxon>
        <taxon>Agaricomycetes</taxon>
        <taxon>Polyporales</taxon>
        <taxon>Polyporaceae</taxon>
        <taxon>Trametes</taxon>
    </lineage>
</organism>